<dbReference type="PANTHER" id="PTHR43320:SF2">
    <property type="entry name" value="2-DEHYDRO-3-DEOXYGLUCONOKINASE_2-DEHYDRO-3-DEOXYGALACTONOKINASE"/>
    <property type="match status" value="1"/>
</dbReference>
<dbReference type="Pfam" id="PF00294">
    <property type="entry name" value="PfkB"/>
    <property type="match status" value="1"/>
</dbReference>
<dbReference type="EMBL" id="AP025317">
    <property type="protein sequence ID" value="BDD12142.1"/>
    <property type="molecule type" value="Genomic_DNA"/>
</dbReference>
<keyword evidence="2" id="KW-0808">Transferase</keyword>
<dbReference type="SUPFAM" id="SSF53613">
    <property type="entry name" value="Ribokinase-like"/>
    <property type="match status" value="1"/>
</dbReference>
<gene>
    <name evidence="5" type="ORF">FUAX_45740</name>
</gene>
<keyword evidence="6" id="KW-1185">Reference proteome</keyword>
<evidence type="ECO:0000256" key="1">
    <source>
        <dbReference type="ARBA" id="ARBA00010688"/>
    </source>
</evidence>
<comment type="similarity">
    <text evidence="1">Belongs to the carbohydrate kinase PfkB family.</text>
</comment>
<dbReference type="CDD" id="cd01166">
    <property type="entry name" value="KdgK"/>
    <property type="match status" value="1"/>
</dbReference>
<proteinExistence type="inferred from homology"/>
<feature type="domain" description="Carbohydrate kinase PfkB" evidence="4">
    <location>
        <begin position="27"/>
        <end position="343"/>
    </location>
</feature>
<dbReference type="AlphaFoldDB" id="A0AAU9D3K6"/>
<dbReference type="PANTHER" id="PTHR43320">
    <property type="entry name" value="SUGAR KINASE"/>
    <property type="match status" value="1"/>
</dbReference>
<evidence type="ECO:0000313" key="6">
    <source>
        <dbReference type="Proteomes" id="UP001348817"/>
    </source>
</evidence>
<dbReference type="KEGG" id="fax:FUAX_45740"/>
<dbReference type="GO" id="GO:0016301">
    <property type="term" value="F:kinase activity"/>
    <property type="evidence" value="ECO:0007669"/>
    <property type="project" value="UniProtKB-KW"/>
</dbReference>
<dbReference type="InterPro" id="IPR029056">
    <property type="entry name" value="Ribokinase-like"/>
</dbReference>
<evidence type="ECO:0000256" key="2">
    <source>
        <dbReference type="ARBA" id="ARBA00022679"/>
    </source>
</evidence>
<evidence type="ECO:0000259" key="4">
    <source>
        <dbReference type="Pfam" id="PF00294"/>
    </source>
</evidence>
<evidence type="ECO:0000256" key="3">
    <source>
        <dbReference type="ARBA" id="ARBA00022777"/>
    </source>
</evidence>
<keyword evidence="5" id="KW-0614">Plasmid</keyword>
<dbReference type="InterPro" id="IPR052700">
    <property type="entry name" value="Carb_kinase_PfkB-like"/>
</dbReference>
<sequence length="366" mass="40155">MRKRREGFSAHTIFSVAVCGALYDSVMGKVVTFGEIMLRLATPHKQRVAQTSSFDAHYGGSEANVAVALAGYGFDVSYVSRVPDNALGKAVDMELRKYGVNTRDLVFGGDRLGIYFLEPGVGCRPSQVIYDRDASAFATLEQGQIDWDKAFDGAEWFHFTGISPAVSEEACATTFEAVKAAKERGLKISMDLNYRAKLWNWGKSAEEIMPQLVEYCDVVLGNEEHVRTILGVEVDRQEGETQQEYYKNICDAMAKRFPANKQIVLTIRRGDSASHNYVSGVLWDEGTYVVAPEYSVSDIVDRVGGGDSTMGGLIAGLIKFDDPQKAINFAVASGALKHTVHGDFNIATFEEVEGLMNGQNPGRVSR</sequence>
<name>A0AAU9D3K6_9BACT</name>
<protein>
    <submittedName>
        <fullName evidence="5">2-dehydro-3-deoxygluconokinase</fullName>
    </submittedName>
</protein>
<evidence type="ECO:0000313" key="5">
    <source>
        <dbReference type="EMBL" id="BDD12142.1"/>
    </source>
</evidence>
<reference evidence="5 6" key="1">
    <citation type="submission" date="2021-12" db="EMBL/GenBank/DDBJ databases">
        <title>Genome sequencing of bacteria with rrn-lacking chromosome and rrn-plasmid.</title>
        <authorList>
            <person name="Anda M."/>
            <person name="Iwasaki W."/>
        </authorList>
    </citation>
    <scope>NUCLEOTIDE SEQUENCE [LARGE SCALE GENOMIC DNA]</scope>
    <source>
        <strain evidence="5 6">DSM 100852</strain>
        <plasmid evidence="5 6">pFA3</plasmid>
    </source>
</reference>
<dbReference type="Proteomes" id="UP001348817">
    <property type="component" value="Plasmid pFA3"/>
</dbReference>
<geneLocation type="plasmid" evidence="5 6">
    <name>pFA3</name>
</geneLocation>
<keyword evidence="3" id="KW-0418">Kinase</keyword>
<dbReference type="InterPro" id="IPR011611">
    <property type="entry name" value="PfkB_dom"/>
</dbReference>
<organism evidence="5 6">
    <name type="scientific">Fulvitalea axinellae</name>
    <dbReference type="NCBI Taxonomy" id="1182444"/>
    <lineage>
        <taxon>Bacteria</taxon>
        <taxon>Pseudomonadati</taxon>
        <taxon>Bacteroidota</taxon>
        <taxon>Cytophagia</taxon>
        <taxon>Cytophagales</taxon>
        <taxon>Persicobacteraceae</taxon>
        <taxon>Fulvitalea</taxon>
    </lineage>
</organism>
<dbReference type="Gene3D" id="3.40.1190.20">
    <property type="match status" value="1"/>
</dbReference>
<accession>A0AAU9D3K6</accession>